<proteinExistence type="predicted"/>
<accession>A0A1B6C9J2</accession>
<evidence type="ECO:0000313" key="1">
    <source>
        <dbReference type="EMBL" id="JAS10121.1"/>
    </source>
</evidence>
<dbReference type="EMBL" id="GEDC01027177">
    <property type="protein sequence ID" value="JAS10121.1"/>
    <property type="molecule type" value="Transcribed_RNA"/>
</dbReference>
<protein>
    <submittedName>
        <fullName evidence="1">Uncharacterized protein</fullName>
    </submittedName>
</protein>
<feature type="non-terminal residue" evidence="1">
    <location>
        <position position="1"/>
    </location>
</feature>
<name>A0A1B6C9J2_9HEMI</name>
<sequence length="317" mass="36929">NGVKMRQLVLKCFYLVSAYLVQFIAECFTEWKDLPPQRIRKVNPNDSNFREIVLSNILYGQTIPPIYRNEMKEVKPEFHYEITVNLTYKYTSLDVLVEDISRMKYLNPPCISLLLETFKTLCQKNLGMNLPWRRRRPFVVLEGTEQKRNSIMAAKFSKAVDAIYIANPPYCLRTFAGKFRKGSVLRRAFSALSYYGITFSAMRIPRRPVITTGYWYDHAAFLISRIYGARGPLPRKTNPLYDVPFDLLQPSLLFYLDTFTPYRNVKKNVIGKQGFKTRQLRIYEGFENLVLLNSSLTDDEALDIMVKKYNALLQLCG</sequence>
<gene>
    <name evidence="1" type="ORF">g.2869</name>
</gene>
<dbReference type="AlphaFoldDB" id="A0A1B6C9J2"/>
<organism evidence="1">
    <name type="scientific">Clastoptera arizonana</name>
    <name type="common">Arizona spittle bug</name>
    <dbReference type="NCBI Taxonomy" id="38151"/>
    <lineage>
        <taxon>Eukaryota</taxon>
        <taxon>Metazoa</taxon>
        <taxon>Ecdysozoa</taxon>
        <taxon>Arthropoda</taxon>
        <taxon>Hexapoda</taxon>
        <taxon>Insecta</taxon>
        <taxon>Pterygota</taxon>
        <taxon>Neoptera</taxon>
        <taxon>Paraneoptera</taxon>
        <taxon>Hemiptera</taxon>
        <taxon>Auchenorrhyncha</taxon>
        <taxon>Cercopoidea</taxon>
        <taxon>Clastopteridae</taxon>
        <taxon>Clastoptera</taxon>
    </lineage>
</organism>
<reference evidence="1" key="1">
    <citation type="submission" date="2015-12" db="EMBL/GenBank/DDBJ databases">
        <title>De novo transcriptome assembly of four potential Pierce s Disease insect vectors from Arizona vineyards.</title>
        <authorList>
            <person name="Tassone E.E."/>
        </authorList>
    </citation>
    <scope>NUCLEOTIDE SEQUENCE</scope>
</reference>